<reference evidence="2" key="1">
    <citation type="journal article" date="2023" name="Front. Plant Sci.">
        <title>Chromosomal-level genome assembly of Melastoma candidum provides insights into trichome evolution.</title>
        <authorList>
            <person name="Zhong Y."/>
            <person name="Wu W."/>
            <person name="Sun C."/>
            <person name="Zou P."/>
            <person name="Liu Y."/>
            <person name="Dai S."/>
            <person name="Zhou R."/>
        </authorList>
    </citation>
    <scope>NUCLEOTIDE SEQUENCE [LARGE SCALE GENOMIC DNA]</scope>
</reference>
<accession>A0ACB9R0N3</accession>
<evidence type="ECO:0000313" key="2">
    <source>
        <dbReference type="Proteomes" id="UP001057402"/>
    </source>
</evidence>
<keyword evidence="2" id="KW-1185">Reference proteome</keyword>
<comment type="caution">
    <text evidence="1">The sequence shown here is derived from an EMBL/GenBank/DDBJ whole genome shotgun (WGS) entry which is preliminary data.</text>
</comment>
<evidence type="ECO:0000313" key="1">
    <source>
        <dbReference type="EMBL" id="KAI4372260.1"/>
    </source>
</evidence>
<name>A0ACB9R0N3_9MYRT</name>
<sequence>MALEAVVFPPDYCFPFRSELLCPDLPVLEDPGSLPCPFDPDWSVQSTTSTLALQLNELSSIDNGEVRQGWGDGGGGGTTLSSSRPKRRRPKTSKNKEDIESQRMTHIAVERNRRKQMNEHLASLRSLMPESYCQRVDQASIIGSAINFVKELEYKIHLLDARKHPPVSKSSYNSPSDRRENARKEHQFFLVADIETGMVESHANLKIRSRRRPKQLLILITGLQVLRLTVLHLNIHTFDQIVHYLISVKVKTSDYPTMGFKPSNISLIDNQLPLQVEDSCELKSADEISSAVYQIFLNLQEPSVVENPIEFLKHQPDQIQY</sequence>
<protein>
    <submittedName>
        <fullName evidence="1">Uncharacterized protein</fullName>
    </submittedName>
</protein>
<proteinExistence type="predicted"/>
<dbReference type="Proteomes" id="UP001057402">
    <property type="component" value="Chromosome 4"/>
</dbReference>
<organism evidence="1 2">
    <name type="scientific">Melastoma candidum</name>
    <dbReference type="NCBI Taxonomy" id="119954"/>
    <lineage>
        <taxon>Eukaryota</taxon>
        <taxon>Viridiplantae</taxon>
        <taxon>Streptophyta</taxon>
        <taxon>Embryophyta</taxon>
        <taxon>Tracheophyta</taxon>
        <taxon>Spermatophyta</taxon>
        <taxon>Magnoliopsida</taxon>
        <taxon>eudicotyledons</taxon>
        <taxon>Gunneridae</taxon>
        <taxon>Pentapetalae</taxon>
        <taxon>rosids</taxon>
        <taxon>malvids</taxon>
        <taxon>Myrtales</taxon>
        <taxon>Melastomataceae</taxon>
        <taxon>Melastomatoideae</taxon>
        <taxon>Melastomateae</taxon>
        <taxon>Melastoma</taxon>
    </lineage>
</organism>
<dbReference type="EMBL" id="CM042883">
    <property type="protein sequence ID" value="KAI4372260.1"/>
    <property type="molecule type" value="Genomic_DNA"/>
</dbReference>
<gene>
    <name evidence="1" type="ORF">MLD38_010512</name>
</gene>